<dbReference type="Gene3D" id="1.10.10.10">
    <property type="entry name" value="Winged helix-like DNA-binding domain superfamily/Winged helix DNA-binding domain"/>
    <property type="match status" value="1"/>
</dbReference>
<proteinExistence type="predicted"/>
<dbReference type="Gene3D" id="3.40.50.2300">
    <property type="match status" value="1"/>
</dbReference>
<dbReference type="RefSeq" id="WP_344800248.1">
    <property type="nucleotide sequence ID" value="NZ_BAABBN010000015.1"/>
</dbReference>
<dbReference type="InterPro" id="IPR001789">
    <property type="entry name" value="Sig_transdc_resp-reg_receiver"/>
</dbReference>
<sequence length="208" mass="22838">MGKGTSMINGLNKEDVTVPMSKVFLVNMTEAQSSFLKRALEDDDYQVVASVNEANDLVNKVDQSGAEIVVLCLDSPNAFVLEQLTELNACSPKPVIMFAEYDAPSVIKQVVASGVSAYVVAEIHPHRIRSTISVAVIRFKEQQTLLTELKNAQTQLADRKLVDRAKGLLMEHQGLTEDQAYKKLRKMSMDKGKNLASVAESVVDILSL</sequence>
<comment type="caution">
    <text evidence="1">Lacks conserved residue(s) required for the propagation of feature annotation.</text>
</comment>
<evidence type="ECO:0000256" key="1">
    <source>
        <dbReference type="PROSITE-ProRule" id="PRU00169"/>
    </source>
</evidence>
<dbReference type="InterPro" id="IPR011006">
    <property type="entry name" value="CheY-like_superfamily"/>
</dbReference>
<dbReference type="SUPFAM" id="SSF52172">
    <property type="entry name" value="CheY-like"/>
    <property type="match status" value="1"/>
</dbReference>
<dbReference type="PIRSF" id="PIRSF036382">
    <property type="entry name" value="RR_antiterm"/>
    <property type="match status" value="1"/>
</dbReference>
<keyword evidence="5" id="KW-1185">Reference proteome</keyword>
<dbReference type="Pfam" id="PF03861">
    <property type="entry name" value="ANTAR"/>
    <property type="match status" value="1"/>
</dbReference>
<dbReference type="EMBL" id="BAABBN010000015">
    <property type="protein sequence ID" value="GAA3938513.1"/>
    <property type="molecule type" value="Genomic_DNA"/>
</dbReference>
<dbReference type="InterPro" id="IPR008327">
    <property type="entry name" value="Sig_transdc_resp-reg_antiterm"/>
</dbReference>
<feature type="domain" description="ANTAR" evidence="3">
    <location>
        <begin position="142"/>
        <end position="203"/>
    </location>
</feature>
<reference evidence="5" key="1">
    <citation type="journal article" date="2019" name="Int. J. Syst. Evol. Microbiol.">
        <title>The Global Catalogue of Microorganisms (GCM) 10K type strain sequencing project: providing services to taxonomists for standard genome sequencing and annotation.</title>
        <authorList>
            <consortium name="The Broad Institute Genomics Platform"/>
            <consortium name="The Broad Institute Genome Sequencing Center for Infectious Disease"/>
            <person name="Wu L."/>
            <person name="Ma J."/>
        </authorList>
    </citation>
    <scope>NUCLEOTIDE SEQUENCE [LARGE SCALE GENOMIC DNA]</scope>
    <source>
        <strain evidence="5">JCM 17551</strain>
    </source>
</reference>
<dbReference type="PROSITE" id="PS50110">
    <property type="entry name" value="RESPONSE_REGULATORY"/>
    <property type="match status" value="1"/>
</dbReference>
<accession>A0ABP7N6V0</accession>
<feature type="domain" description="Response regulatory" evidence="2">
    <location>
        <begin position="22"/>
        <end position="136"/>
    </location>
</feature>
<name>A0ABP7N6V0_9GAMM</name>
<evidence type="ECO:0000313" key="5">
    <source>
        <dbReference type="Proteomes" id="UP001501565"/>
    </source>
</evidence>
<dbReference type="InterPro" id="IPR036388">
    <property type="entry name" value="WH-like_DNA-bd_sf"/>
</dbReference>
<dbReference type="InterPro" id="IPR005561">
    <property type="entry name" value="ANTAR"/>
</dbReference>
<organism evidence="4 5">
    <name type="scientific">Litoribacillus peritrichatus</name>
    <dbReference type="NCBI Taxonomy" id="718191"/>
    <lineage>
        <taxon>Bacteria</taxon>
        <taxon>Pseudomonadati</taxon>
        <taxon>Pseudomonadota</taxon>
        <taxon>Gammaproteobacteria</taxon>
        <taxon>Oceanospirillales</taxon>
        <taxon>Oceanospirillaceae</taxon>
        <taxon>Litoribacillus</taxon>
    </lineage>
</organism>
<dbReference type="SMART" id="SM01012">
    <property type="entry name" value="ANTAR"/>
    <property type="match status" value="1"/>
</dbReference>
<evidence type="ECO:0000259" key="3">
    <source>
        <dbReference type="PROSITE" id="PS50921"/>
    </source>
</evidence>
<evidence type="ECO:0000259" key="2">
    <source>
        <dbReference type="PROSITE" id="PS50110"/>
    </source>
</evidence>
<gene>
    <name evidence="4" type="ORF">GCM10022277_38320</name>
</gene>
<dbReference type="PROSITE" id="PS50921">
    <property type="entry name" value="ANTAR"/>
    <property type="match status" value="1"/>
</dbReference>
<evidence type="ECO:0000313" key="4">
    <source>
        <dbReference type="EMBL" id="GAA3938513.1"/>
    </source>
</evidence>
<protein>
    <submittedName>
        <fullName evidence="4">ANTAR domain-containing protein</fullName>
    </submittedName>
</protein>
<dbReference type="Proteomes" id="UP001501565">
    <property type="component" value="Unassembled WGS sequence"/>
</dbReference>
<comment type="caution">
    <text evidence="4">The sequence shown here is derived from an EMBL/GenBank/DDBJ whole genome shotgun (WGS) entry which is preliminary data.</text>
</comment>